<protein>
    <submittedName>
        <fullName evidence="1">Uncharacterized protein</fullName>
    </submittedName>
</protein>
<dbReference type="Proteomes" id="UP000024404">
    <property type="component" value="Unassembled WGS sequence"/>
</dbReference>
<evidence type="ECO:0000313" key="2">
    <source>
        <dbReference type="Proteomes" id="UP000024404"/>
    </source>
</evidence>
<sequence length="67" mass="8002">MYRLIHGQKNHKIDFYIEDAKSNSRLSLKQMICRSRAKSSKLSNNCSPQYFLLKRKEQKDNLFQLIP</sequence>
<evidence type="ECO:0000313" key="1">
    <source>
        <dbReference type="EnsemblMetazoa" id="OVOC12127.1"/>
    </source>
</evidence>
<proteinExistence type="predicted"/>
<reference evidence="1" key="2">
    <citation type="submission" date="2022-06" db="UniProtKB">
        <authorList>
            <consortium name="EnsemblMetazoa"/>
        </authorList>
    </citation>
    <scope>IDENTIFICATION</scope>
</reference>
<organism evidence="1 2">
    <name type="scientific">Onchocerca volvulus</name>
    <dbReference type="NCBI Taxonomy" id="6282"/>
    <lineage>
        <taxon>Eukaryota</taxon>
        <taxon>Metazoa</taxon>
        <taxon>Ecdysozoa</taxon>
        <taxon>Nematoda</taxon>
        <taxon>Chromadorea</taxon>
        <taxon>Rhabditida</taxon>
        <taxon>Spirurina</taxon>
        <taxon>Spiruromorpha</taxon>
        <taxon>Filarioidea</taxon>
        <taxon>Onchocercidae</taxon>
        <taxon>Onchocerca</taxon>
    </lineage>
</organism>
<reference evidence="2" key="1">
    <citation type="submission" date="2013-10" db="EMBL/GenBank/DDBJ databases">
        <title>Genome sequencing of Onchocerca volvulus.</title>
        <authorList>
            <person name="Cotton J."/>
            <person name="Tsai J."/>
            <person name="Stanley E."/>
            <person name="Tracey A."/>
            <person name="Holroyd N."/>
            <person name="Lustigman S."/>
            <person name="Berriman M."/>
        </authorList>
    </citation>
    <scope>NUCLEOTIDE SEQUENCE</scope>
</reference>
<keyword evidence="2" id="KW-1185">Reference proteome</keyword>
<name>A0A8R1TLK8_ONCVO</name>
<dbReference type="EnsemblMetazoa" id="OVOC12127.1">
    <property type="protein sequence ID" value="OVOC12127.1"/>
    <property type="gene ID" value="WBGene00248936"/>
</dbReference>
<dbReference type="AlphaFoldDB" id="A0A8R1TLK8"/>
<dbReference type="EMBL" id="CMVM020000396">
    <property type="status" value="NOT_ANNOTATED_CDS"/>
    <property type="molecule type" value="Genomic_DNA"/>
</dbReference>
<accession>A0A8R1TLK8</accession>